<keyword evidence="3" id="KW-1185">Reference proteome</keyword>
<name>U6L965_9EIME</name>
<organism evidence="2 3">
    <name type="scientific">Eimeria brunetti</name>
    <dbReference type="NCBI Taxonomy" id="51314"/>
    <lineage>
        <taxon>Eukaryota</taxon>
        <taxon>Sar</taxon>
        <taxon>Alveolata</taxon>
        <taxon>Apicomplexa</taxon>
        <taxon>Conoidasida</taxon>
        <taxon>Coccidia</taxon>
        <taxon>Eucoccidiorida</taxon>
        <taxon>Eimeriorina</taxon>
        <taxon>Eimeriidae</taxon>
        <taxon>Eimeria</taxon>
    </lineage>
</organism>
<feature type="compositionally biased region" description="Basic and acidic residues" evidence="1">
    <location>
        <begin position="43"/>
        <end position="54"/>
    </location>
</feature>
<dbReference type="OrthoDB" id="346600at2759"/>
<feature type="region of interest" description="Disordered" evidence="1">
    <location>
        <begin position="1"/>
        <end position="71"/>
    </location>
</feature>
<protein>
    <submittedName>
        <fullName evidence="2">Uncharacterized protein</fullName>
    </submittedName>
</protein>
<accession>U6L965</accession>
<dbReference type="Proteomes" id="UP000030750">
    <property type="component" value="Unassembled WGS sequence"/>
</dbReference>
<dbReference type="AlphaFoldDB" id="U6L965"/>
<gene>
    <name evidence="2" type="ORF">EBH_0029240</name>
</gene>
<proteinExistence type="predicted"/>
<feature type="compositionally biased region" description="Polar residues" evidence="1">
    <location>
        <begin position="211"/>
        <end position="220"/>
    </location>
</feature>
<reference evidence="2" key="2">
    <citation type="submission" date="2013-10" db="EMBL/GenBank/DDBJ databases">
        <authorList>
            <person name="Aslett M."/>
        </authorList>
    </citation>
    <scope>NUCLEOTIDE SEQUENCE [LARGE SCALE GENOMIC DNA]</scope>
    <source>
        <strain evidence="2">Houghton</strain>
    </source>
</reference>
<sequence length="424" mass="46492">MPDVDSTSEGHANESIGQAAQMPSYLSVAPLNEKQRPATRSPPRTDKRLSRADSDGYGLTPEKMRRVTYGSSVERDAVTKSSAVQHFGETVQQAADSVFVDFKLSGIPPLPTSVGHQQGQATSVASLQGAGQTQLLATPVLRQSPTIHPQTYALSTGITLPFPEAVVDPERPCASQSEWAPAGQTGLSVPTEPSPKRSNGAPTRVPEGRQSLVTEASSASRTKHPFVATPTLMPYVNIDDVVRTIEDAHLSAGPISGYLRTVRYMSLQPALSHLKAAQLVRAVLSLAKRALVSMTADIHMRASSAAESLGRRFLVIEAFHRFLKVTGDSNPRLRKVWNDLLANIPTTYDREPWGTWDKIRAFQHELSQNLSSALELYKNGSSPSEEEIINLKRKLFCMELSPRCFRSPIWDLWREDDREFSGAP</sequence>
<feature type="compositionally biased region" description="Polar residues" evidence="1">
    <location>
        <begin position="1"/>
        <end position="18"/>
    </location>
</feature>
<dbReference type="EMBL" id="HG710471">
    <property type="protein sequence ID" value="CDJ46721.1"/>
    <property type="molecule type" value="Genomic_DNA"/>
</dbReference>
<feature type="region of interest" description="Disordered" evidence="1">
    <location>
        <begin position="169"/>
        <end position="220"/>
    </location>
</feature>
<dbReference type="VEuPathDB" id="ToxoDB:EBH_0029240"/>
<reference evidence="2" key="1">
    <citation type="submission" date="2013-10" db="EMBL/GenBank/DDBJ databases">
        <title>Genomic analysis of the causative agents of coccidiosis in chickens.</title>
        <authorList>
            <person name="Reid A.J."/>
            <person name="Blake D."/>
            <person name="Billington K."/>
            <person name="Browne H."/>
            <person name="Dunn M."/>
            <person name="Hung S."/>
            <person name="Kawahara F."/>
            <person name="Miranda-Saavedra D."/>
            <person name="Mourier T."/>
            <person name="Nagra H."/>
            <person name="Otto T.D."/>
            <person name="Rawlings N."/>
            <person name="Sanchez A."/>
            <person name="Sanders M."/>
            <person name="Subramaniam C."/>
            <person name="Tay Y."/>
            <person name="Dear P."/>
            <person name="Doerig C."/>
            <person name="Gruber A."/>
            <person name="Parkinson J."/>
            <person name="Shirley M."/>
            <person name="Wan K.L."/>
            <person name="Berriman M."/>
            <person name="Tomley F."/>
            <person name="Pain A."/>
        </authorList>
    </citation>
    <scope>NUCLEOTIDE SEQUENCE [LARGE SCALE GENOMIC DNA]</scope>
    <source>
        <strain evidence="2">Houghton</strain>
    </source>
</reference>
<evidence type="ECO:0000256" key="1">
    <source>
        <dbReference type="SAM" id="MobiDB-lite"/>
    </source>
</evidence>
<evidence type="ECO:0000313" key="2">
    <source>
        <dbReference type="EMBL" id="CDJ46721.1"/>
    </source>
</evidence>
<evidence type="ECO:0000313" key="3">
    <source>
        <dbReference type="Proteomes" id="UP000030750"/>
    </source>
</evidence>